<sequence length="209" mass="24050">MWKLRPLMNYLRANFIKNVIPEEHLNFDESMVKYFGRHPSKQFIRGKPIRFGYKVSCLNSESEYLVNFDVYQGKNPKGNAFYENGFGKCAAPLMNMIDDFSPDVSKLPLKFYFDNLFTGFNILHYLKQHDYDATGTIRDNRIPKSCPLPAKNTFSKSQKRGDFIPAIDKEDGIIVTKWLDNNVVSVASICHGVNSTAQVKRFSQKEGRT</sequence>
<gene>
    <name evidence="2" type="ORF">QE152_g7857</name>
</gene>
<dbReference type="Pfam" id="PF13843">
    <property type="entry name" value="DDE_Tnp_1_7"/>
    <property type="match status" value="1"/>
</dbReference>
<dbReference type="Proteomes" id="UP001458880">
    <property type="component" value="Unassembled WGS sequence"/>
</dbReference>
<dbReference type="PANTHER" id="PTHR47055">
    <property type="entry name" value="DDE_TNP_1_7 DOMAIN-CONTAINING PROTEIN"/>
    <property type="match status" value="1"/>
</dbReference>
<dbReference type="AlphaFoldDB" id="A0AAW1MD34"/>
<dbReference type="EMBL" id="JASPKY010000060">
    <property type="protein sequence ID" value="KAK9744216.1"/>
    <property type="molecule type" value="Genomic_DNA"/>
</dbReference>
<name>A0AAW1MD34_POPJA</name>
<dbReference type="PANTHER" id="PTHR47055:SF3">
    <property type="entry name" value="PHORBOL-ESTER_DAG-TYPE DOMAIN-CONTAINING PROTEIN"/>
    <property type="match status" value="1"/>
</dbReference>
<evidence type="ECO:0000313" key="3">
    <source>
        <dbReference type="Proteomes" id="UP001458880"/>
    </source>
</evidence>
<comment type="caution">
    <text evidence="2">The sequence shown here is derived from an EMBL/GenBank/DDBJ whole genome shotgun (WGS) entry which is preliminary data.</text>
</comment>
<organism evidence="2 3">
    <name type="scientific">Popillia japonica</name>
    <name type="common">Japanese beetle</name>
    <dbReference type="NCBI Taxonomy" id="7064"/>
    <lineage>
        <taxon>Eukaryota</taxon>
        <taxon>Metazoa</taxon>
        <taxon>Ecdysozoa</taxon>
        <taxon>Arthropoda</taxon>
        <taxon>Hexapoda</taxon>
        <taxon>Insecta</taxon>
        <taxon>Pterygota</taxon>
        <taxon>Neoptera</taxon>
        <taxon>Endopterygota</taxon>
        <taxon>Coleoptera</taxon>
        <taxon>Polyphaga</taxon>
        <taxon>Scarabaeiformia</taxon>
        <taxon>Scarabaeidae</taxon>
        <taxon>Rutelinae</taxon>
        <taxon>Popillia</taxon>
    </lineage>
</organism>
<keyword evidence="3" id="KW-1185">Reference proteome</keyword>
<dbReference type="InterPro" id="IPR052638">
    <property type="entry name" value="PiggyBac_TE-derived"/>
</dbReference>
<evidence type="ECO:0000313" key="2">
    <source>
        <dbReference type="EMBL" id="KAK9744216.1"/>
    </source>
</evidence>
<proteinExistence type="predicted"/>
<dbReference type="GO" id="GO:0043565">
    <property type="term" value="F:sequence-specific DNA binding"/>
    <property type="evidence" value="ECO:0007669"/>
    <property type="project" value="TreeGrafter"/>
</dbReference>
<dbReference type="InterPro" id="IPR029526">
    <property type="entry name" value="PGBD"/>
</dbReference>
<accession>A0AAW1MD34</accession>
<reference evidence="2 3" key="1">
    <citation type="journal article" date="2024" name="BMC Genomics">
        <title>De novo assembly and annotation of Popillia japonica's genome with initial clues to its potential as an invasive pest.</title>
        <authorList>
            <person name="Cucini C."/>
            <person name="Boschi S."/>
            <person name="Funari R."/>
            <person name="Cardaioli E."/>
            <person name="Iannotti N."/>
            <person name="Marturano G."/>
            <person name="Paoli F."/>
            <person name="Bruttini M."/>
            <person name="Carapelli A."/>
            <person name="Frati F."/>
            <person name="Nardi F."/>
        </authorList>
    </citation>
    <scope>NUCLEOTIDE SEQUENCE [LARGE SCALE GENOMIC DNA]</scope>
    <source>
        <strain evidence="2">DMR45628</strain>
    </source>
</reference>
<feature type="domain" description="PiggyBac transposable element-derived protein" evidence="1">
    <location>
        <begin position="3"/>
        <end position="204"/>
    </location>
</feature>
<protein>
    <submittedName>
        <fullName evidence="2">Transposase IS4</fullName>
    </submittedName>
</protein>
<evidence type="ECO:0000259" key="1">
    <source>
        <dbReference type="Pfam" id="PF13843"/>
    </source>
</evidence>